<sequence length="68" mass="7550">MTKLTTCSANVTVAAAAHFLPGNSASSPERSWMQVQVPVPQITARGIKVRRIKAVNHLREVKRQSHRM</sequence>
<evidence type="ECO:0000313" key="1">
    <source>
        <dbReference type="EMBL" id="MCI4375142.1"/>
    </source>
</evidence>
<gene>
    <name evidence="1" type="ORF">PGIGA_G00105880</name>
</gene>
<reference evidence="1 2" key="1">
    <citation type="journal article" date="2022" name="bioRxiv">
        <title>An ancient truncated duplication of the anti-Mullerian hormone receptor type 2 gene is a potential conserved master sex determinant in the Pangasiidae catfish family.</title>
        <authorList>
            <person name="Wen M."/>
            <person name="Pan Q."/>
            <person name="Jouanno E."/>
            <person name="Montfort J."/>
            <person name="Zahm M."/>
            <person name="Cabau C."/>
            <person name="Klopp C."/>
            <person name="Iampietro C."/>
            <person name="Roques C."/>
            <person name="Bouchez O."/>
            <person name="Castinel A."/>
            <person name="Donnadieu C."/>
            <person name="Parrinello H."/>
            <person name="Poncet C."/>
            <person name="Belmonte E."/>
            <person name="Gautier V."/>
            <person name="Avarre J.-C."/>
            <person name="Dugue R."/>
            <person name="Gustiano R."/>
            <person name="Ha T.T.T."/>
            <person name="Campet M."/>
            <person name="Sriphairoj K."/>
            <person name="Ribolli J."/>
            <person name="de Almeida F.L."/>
            <person name="Desvignes T."/>
            <person name="Postlethwait J.H."/>
            <person name="Bucao C.F."/>
            <person name="Robinson-Rechavi M."/>
            <person name="Bobe J."/>
            <person name="Herpin A."/>
            <person name="Guiguen Y."/>
        </authorList>
    </citation>
    <scope>NUCLEOTIDE SEQUENCE [LARGE SCALE GENOMIC DNA]</scope>
    <source>
        <strain evidence="1">YG-Dec2019</strain>
    </source>
</reference>
<accession>A0ACC5W7T9</accession>
<keyword evidence="2" id="KW-1185">Reference proteome</keyword>
<organism evidence="1 2">
    <name type="scientific">Pangasianodon gigas</name>
    <name type="common">Mekong giant catfish</name>
    <name type="synonym">Pangasius gigas</name>
    <dbReference type="NCBI Taxonomy" id="30993"/>
    <lineage>
        <taxon>Eukaryota</taxon>
        <taxon>Metazoa</taxon>
        <taxon>Chordata</taxon>
        <taxon>Craniata</taxon>
        <taxon>Vertebrata</taxon>
        <taxon>Euteleostomi</taxon>
        <taxon>Actinopterygii</taxon>
        <taxon>Neopterygii</taxon>
        <taxon>Teleostei</taxon>
        <taxon>Ostariophysi</taxon>
        <taxon>Siluriformes</taxon>
        <taxon>Pangasiidae</taxon>
        <taxon>Pangasianodon</taxon>
    </lineage>
</organism>
<proteinExistence type="predicted"/>
<protein>
    <submittedName>
        <fullName evidence="1">Uncharacterized protein</fullName>
    </submittedName>
</protein>
<evidence type="ECO:0000313" key="2">
    <source>
        <dbReference type="Proteomes" id="UP000829447"/>
    </source>
</evidence>
<dbReference type="Proteomes" id="UP000829447">
    <property type="component" value="Linkage Group LG2"/>
</dbReference>
<dbReference type="EMBL" id="CM040455">
    <property type="protein sequence ID" value="MCI4375142.1"/>
    <property type="molecule type" value="Genomic_DNA"/>
</dbReference>
<comment type="caution">
    <text evidence="1">The sequence shown here is derived from an EMBL/GenBank/DDBJ whole genome shotgun (WGS) entry which is preliminary data.</text>
</comment>
<name>A0ACC5W7T9_PANGG</name>